<gene>
    <name evidence="10" type="ORF">LPJ64_002283</name>
</gene>
<dbReference type="InterPro" id="IPR039261">
    <property type="entry name" value="FNR_nucleotide-bd"/>
</dbReference>
<evidence type="ECO:0000313" key="11">
    <source>
        <dbReference type="Proteomes" id="UP001145021"/>
    </source>
</evidence>
<keyword evidence="4 8" id="KW-1133">Transmembrane helix</keyword>
<dbReference type="PANTHER" id="PTHR11972:SF153">
    <property type="entry name" value="SUPEROXIDE-GENERATING NADPH OXIDASE HEAVY CHAIN SUBUNIT A"/>
    <property type="match status" value="1"/>
</dbReference>
<evidence type="ECO:0000256" key="3">
    <source>
        <dbReference type="ARBA" id="ARBA00022982"/>
    </source>
</evidence>
<evidence type="ECO:0000256" key="5">
    <source>
        <dbReference type="ARBA" id="ARBA00023002"/>
    </source>
</evidence>
<dbReference type="Gene3D" id="3.40.50.80">
    <property type="entry name" value="Nucleotide-binding domain of ferredoxin-NADP reductase (FNR) module"/>
    <property type="match status" value="1"/>
</dbReference>
<keyword evidence="6" id="KW-0406">Ion transport</keyword>
<feature type="transmembrane region" description="Helical" evidence="8">
    <location>
        <begin position="220"/>
        <end position="237"/>
    </location>
</feature>
<evidence type="ECO:0000256" key="7">
    <source>
        <dbReference type="ARBA" id="ARBA00023136"/>
    </source>
</evidence>
<dbReference type="AlphaFoldDB" id="A0A9W7XNF1"/>
<reference evidence="10" key="1">
    <citation type="submission" date="2022-07" db="EMBL/GenBank/DDBJ databases">
        <title>Phylogenomic reconstructions and comparative analyses of Kickxellomycotina fungi.</title>
        <authorList>
            <person name="Reynolds N.K."/>
            <person name="Stajich J.E."/>
            <person name="Barry K."/>
            <person name="Grigoriev I.V."/>
            <person name="Crous P."/>
            <person name="Smith M.E."/>
        </authorList>
    </citation>
    <scope>NUCLEOTIDE SEQUENCE</scope>
    <source>
        <strain evidence="10">NBRC 105413</strain>
    </source>
</reference>
<feature type="transmembrane region" description="Helical" evidence="8">
    <location>
        <begin position="244"/>
        <end position="264"/>
    </location>
</feature>
<keyword evidence="6" id="KW-0813">Transport</keyword>
<keyword evidence="2 8" id="KW-0812">Transmembrane</keyword>
<dbReference type="PANTHER" id="PTHR11972">
    <property type="entry name" value="NADPH OXIDASE"/>
    <property type="match status" value="1"/>
</dbReference>
<dbReference type="InterPro" id="IPR013121">
    <property type="entry name" value="Fe_red_NAD-bd_6"/>
</dbReference>
<dbReference type="InterPro" id="IPR017927">
    <property type="entry name" value="FAD-bd_FR_type"/>
</dbReference>
<evidence type="ECO:0000259" key="9">
    <source>
        <dbReference type="PROSITE" id="PS51384"/>
    </source>
</evidence>
<protein>
    <recommendedName>
        <fullName evidence="9">FAD-binding FR-type domain-containing protein</fullName>
    </recommendedName>
</protein>
<keyword evidence="5" id="KW-0560">Oxidoreductase</keyword>
<dbReference type="SUPFAM" id="SSF52343">
    <property type="entry name" value="Ferredoxin reductase-like, C-terminal NADP-linked domain"/>
    <property type="match status" value="1"/>
</dbReference>
<dbReference type="GO" id="GO:0042554">
    <property type="term" value="P:superoxide anion generation"/>
    <property type="evidence" value="ECO:0007669"/>
    <property type="project" value="TreeGrafter"/>
</dbReference>
<dbReference type="PROSITE" id="PS51384">
    <property type="entry name" value="FAD_FR"/>
    <property type="match status" value="1"/>
</dbReference>
<dbReference type="SUPFAM" id="SSF63380">
    <property type="entry name" value="Riboflavin synthase domain-like"/>
    <property type="match status" value="1"/>
</dbReference>
<dbReference type="SFLD" id="SFLDS00052">
    <property type="entry name" value="Ferric_Reductase_Domain"/>
    <property type="match status" value="1"/>
</dbReference>
<dbReference type="InterPro" id="IPR000778">
    <property type="entry name" value="Cyt_b245_heavy_chain"/>
</dbReference>
<dbReference type="InterPro" id="IPR013112">
    <property type="entry name" value="FAD-bd_8"/>
</dbReference>
<evidence type="ECO:0000256" key="1">
    <source>
        <dbReference type="ARBA" id="ARBA00004141"/>
    </source>
</evidence>
<evidence type="ECO:0000313" key="10">
    <source>
        <dbReference type="EMBL" id="KAJ1646219.1"/>
    </source>
</evidence>
<accession>A0A9W7XNF1</accession>
<dbReference type="PRINTS" id="PR00466">
    <property type="entry name" value="GP91PHOX"/>
</dbReference>
<dbReference type="Pfam" id="PF08030">
    <property type="entry name" value="NAD_binding_6"/>
    <property type="match status" value="1"/>
</dbReference>
<dbReference type="InterPro" id="IPR050369">
    <property type="entry name" value="RBOH/FRE"/>
</dbReference>
<dbReference type="InterPro" id="IPR017938">
    <property type="entry name" value="Riboflavin_synthase-like_b-brl"/>
</dbReference>
<evidence type="ECO:0000256" key="2">
    <source>
        <dbReference type="ARBA" id="ARBA00022692"/>
    </source>
</evidence>
<feature type="transmembrane region" description="Helical" evidence="8">
    <location>
        <begin position="170"/>
        <end position="187"/>
    </location>
</feature>
<proteinExistence type="predicted"/>
<dbReference type="Pfam" id="PF08022">
    <property type="entry name" value="FAD_binding_8"/>
    <property type="match status" value="1"/>
</dbReference>
<dbReference type="GO" id="GO:0043020">
    <property type="term" value="C:NADPH oxidase complex"/>
    <property type="evidence" value="ECO:0007669"/>
    <property type="project" value="TreeGrafter"/>
</dbReference>
<dbReference type="InterPro" id="IPR013130">
    <property type="entry name" value="Fe3_Rdtase_TM_dom"/>
</dbReference>
<name>A0A9W7XNF1_9FUNG</name>
<dbReference type="CDD" id="cd06186">
    <property type="entry name" value="NOX_Duox_like_FAD_NADP"/>
    <property type="match status" value="1"/>
</dbReference>
<evidence type="ECO:0000256" key="6">
    <source>
        <dbReference type="ARBA" id="ARBA00023065"/>
    </source>
</evidence>
<dbReference type="Pfam" id="PF01794">
    <property type="entry name" value="Ferric_reduct"/>
    <property type="match status" value="1"/>
</dbReference>
<feature type="transmembrane region" description="Helical" evidence="8">
    <location>
        <begin position="95"/>
        <end position="113"/>
    </location>
</feature>
<comment type="subcellular location">
    <subcellularLocation>
        <location evidence="1">Membrane</location>
        <topology evidence="1">Multi-pass membrane protein</topology>
    </subcellularLocation>
</comment>
<evidence type="ECO:0000256" key="8">
    <source>
        <dbReference type="SAM" id="Phobius"/>
    </source>
</evidence>
<dbReference type="EMBL" id="JANBOH010000070">
    <property type="protein sequence ID" value="KAJ1646219.1"/>
    <property type="molecule type" value="Genomic_DNA"/>
</dbReference>
<feature type="domain" description="FAD-binding FR-type" evidence="9">
    <location>
        <begin position="293"/>
        <end position="407"/>
    </location>
</feature>
<dbReference type="GO" id="GO:0006952">
    <property type="term" value="P:defense response"/>
    <property type="evidence" value="ECO:0007669"/>
    <property type="project" value="TreeGrafter"/>
</dbReference>
<comment type="caution">
    <text evidence="10">The sequence shown here is derived from an EMBL/GenBank/DDBJ whole genome shotgun (WGS) entry which is preliminary data.</text>
</comment>
<organism evidence="10 11">
    <name type="scientific">Coemansia asiatica</name>
    <dbReference type="NCBI Taxonomy" id="1052880"/>
    <lineage>
        <taxon>Eukaryota</taxon>
        <taxon>Fungi</taxon>
        <taxon>Fungi incertae sedis</taxon>
        <taxon>Zoopagomycota</taxon>
        <taxon>Kickxellomycotina</taxon>
        <taxon>Kickxellomycetes</taxon>
        <taxon>Kickxellales</taxon>
        <taxon>Kickxellaceae</taxon>
        <taxon>Coemansia</taxon>
    </lineage>
</organism>
<dbReference type="GO" id="GO:0016175">
    <property type="term" value="F:superoxide-generating NAD(P)H oxidase activity"/>
    <property type="evidence" value="ECO:0007669"/>
    <property type="project" value="TreeGrafter"/>
</dbReference>
<keyword evidence="3" id="KW-0249">Electron transport</keyword>
<evidence type="ECO:0000256" key="4">
    <source>
        <dbReference type="ARBA" id="ARBA00022989"/>
    </source>
</evidence>
<feature type="transmembrane region" description="Helical" evidence="8">
    <location>
        <begin position="125"/>
        <end position="150"/>
    </location>
</feature>
<dbReference type="GO" id="GO:0006811">
    <property type="term" value="P:monoatomic ion transport"/>
    <property type="evidence" value="ECO:0007669"/>
    <property type="project" value="UniProtKB-KW"/>
</dbReference>
<keyword evidence="7 8" id="KW-0472">Membrane</keyword>
<keyword evidence="11" id="KW-1185">Reference proteome</keyword>
<sequence length="714" mass="80001">MRFTKQPSSSAISVAESSLDQIKQKCSISGSNITASISKKDMQPSDYGSTKIAMQFTSASPSPDSVTTVKQNHTSKWCKLLDSDLYPEITIRRSVFFFIWTIPHIIICAYRAANKRRDLASRMNQTSMACILFDLGAILVFMSPTFLSLLRRTFLPRFITFEKNIHAHKVASYTMLFWSAIHIGYYYNRYIKETKPGLKRGKPSPGTPLVHNLFEIKTGWTGHVLTFALFLIVATSIKPIRKRLFEIFYFAHHLFIVYIAVMYIHHRAYMTKKYVSGPLALYCVDRLYRCLRSAFARSPVRAVIQHPSGLVEIQLDKKILGHRPGQFVKVYCPSVSLLQWHPMTISSAPEEELLTIHFSLYGRWTRKLSKRLGCQFPEGDVRGSQEHSLIVTQIGKQAVSFGRHRQSIDKKDIASSAEAVGNSVAIPYHPLHQDPTTAPMYSQAGGNSSYISIDMVGKGGRGAICSGIVAAAAAANSTNDKADEDKKDKPRIAVYDAKHAASKEYLASSQLESGEIVLKMGQGLPWIFVDGPYSSPTEHFFEYEVGVLIAAGIGVTPAASVLRSVYFKWLKDPEKLPCKKVYLFWVYRDIKTLEWFKDLLIALDEEGLGSIVDVRTYYTGQIPSSCVPEATAAGDTFGDQVIPSAIGTQSYVGRPDFGDIFDAVGASHPNTRIGTFFCGPKPMLRKTRQEAHSWDRSLRKRSNTKLDFYAEVFF</sequence>
<dbReference type="Proteomes" id="UP001145021">
    <property type="component" value="Unassembled WGS sequence"/>
</dbReference>